<keyword evidence="1" id="KW-0175">Coiled coil</keyword>
<dbReference type="InterPro" id="IPR024474">
    <property type="entry name" value="Znf_dom_IS66"/>
</dbReference>
<comment type="caution">
    <text evidence="5">The sequence shown here is derived from an EMBL/GenBank/DDBJ whole genome shotgun (WGS) entry which is preliminary data.</text>
</comment>
<name>A0A1V4IE78_9CLOT</name>
<evidence type="ECO:0000259" key="3">
    <source>
        <dbReference type="Pfam" id="PF13005"/>
    </source>
</evidence>
<feature type="domain" description="Transposase TnpC homeodomain" evidence="4">
    <location>
        <begin position="49"/>
        <end position="120"/>
    </location>
</feature>
<dbReference type="AlphaFoldDB" id="A0A1V4IE78"/>
<dbReference type="Pfam" id="PF03050">
    <property type="entry name" value="DDE_Tnp_IS66"/>
    <property type="match status" value="1"/>
</dbReference>
<evidence type="ECO:0000259" key="2">
    <source>
        <dbReference type="Pfam" id="PF03050"/>
    </source>
</evidence>
<dbReference type="PANTHER" id="PTHR33678">
    <property type="entry name" value="BLL1576 PROTEIN"/>
    <property type="match status" value="1"/>
</dbReference>
<evidence type="ECO:0000313" key="5">
    <source>
        <dbReference type="EMBL" id="OPJ58219.1"/>
    </source>
</evidence>
<dbReference type="OrthoDB" id="9760067at2"/>
<dbReference type="InterPro" id="IPR052344">
    <property type="entry name" value="Transposase-related"/>
</dbReference>
<organism evidence="5 6">
    <name type="scientific">Clostridium oryzae</name>
    <dbReference type="NCBI Taxonomy" id="1450648"/>
    <lineage>
        <taxon>Bacteria</taxon>
        <taxon>Bacillati</taxon>
        <taxon>Bacillota</taxon>
        <taxon>Clostridia</taxon>
        <taxon>Eubacteriales</taxon>
        <taxon>Clostridiaceae</taxon>
        <taxon>Clostridium</taxon>
    </lineage>
</organism>
<evidence type="ECO:0000259" key="4">
    <source>
        <dbReference type="Pfam" id="PF13007"/>
    </source>
</evidence>
<dbReference type="Proteomes" id="UP000190080">
    <property type="component" value="Unassembled WGS sequence"/>
</dbReference>
<gene>
    <name evidence="5" type="ORF">CLORY_37140</name>
</gene>
<reference evidence="5 6" key="1">
    <citation type="submission" date="2017-03" db="EMBL/GenBank/DDBJ databases">
        <title>Genome sequence of Clostridium oryzae DSM 28571.</title>
        <authorList>
            <person name="Poehlein A."/>
            <person name="Daniel R."/>
        </authorList>
    </citation>
    <scope>NUCLEOTIDE SEQUENCE [LARGE SCALE GENOMIC DNA]</scope>
    <source>
        <strain evidence="5 6">DSM 28571</strain>
    </source>
</reference>
<proteinExistence type="predicted"/>
<dbReference type="EMBL" id="MZGV01000061">
    <property type="protein sequence ID" value="OPJ58219.1"/>
    <property type="molecule type" value="Genomic_DNA"/>
</dbReference>
<dbReference type="Pfam" id="PF13007">
    <property type="entry name" value="LZ_Tnp_IS66"/>
    <property type="match status" value="1"/>
</dbReference>
<protein>
    <submittedName>
        <fullName evidence="5">Transposase IS66 family protein</fullName>
    </submittedName>
</protein>
<dbReference type="Pfam" id="PF13005">
    <property type="entry name" value="zf-IS66"/>
    <property type="match status" value="1"/>
</dbReference>
<feature type="domain" description="Transposase IS66 central" evidence="2">
    <location>
        <begin position="192"/>
        <end position="265"/>
    </location>
</feature>
<accession>A0A1V4IE78</accession>
<feature type="coiled-coil region" evidence="1">
    <location>
        <begin position="18"/>
        <end position="59"/>
    </location>
</feature>
<dbReference type="InterPro" id="IPR024463">
    <property type="entry name" value="Transposase_TnpC_homeodom"/>
</dbReference>
<evidence type="ECO:0000256" key="1">
    <source>
        <dbReference type="SAM" id="Coils"/>
    </source>
</evidence>
<evidence type="ECO:0000313" key="6">
    <source>
        <dbReference type="Proteomes" id="UP000190080"/>
    </source>
</evidence>
<dbReference type="STRING" id="1450648.CLORY_37140"/>
<keyword evidence="6" id="KW-1185">Reference proteome</keyword>
<sequence>MDSMNFEEQLDEKTRKIISDMENKIQTRDKEIESKDQEIKELKNQIDYLKNQVLNKNRKIFGKSSEQLDANQLSIFNEAEQYSDPKTEEPTIEEITYKRKKTAGYVGKKDNLANLKRVVIEHKLDENEAVCDKCGEQLVVIGSKSKEVLKFKPAELYIEEHITYSYACKACEKNEDKANIVSTKAPNSFLHKSMASNELLSHVICLKYQYALSLYRQETYFDMLGANISRQTMSNWVIGAAEEFQIVYDIMKEKLLESNYAQADELCKALHNSSYEKMIIM</sequence>
<dbReference type="InterPro" id="IPR004291">
    <property type="entry name" value="Transposase_IS66_central"/>
</dbReference>
<feature type="domain" description="Transposase IS66 zinc-finger binding" evidence="3">
    <location>
        <begin position="129"/>
        <end position="172"/>
    </location>
</feature>